<evidence type="ECO:0000259" key="11">
    <source>
        <dbReference type="PROSITE" id="PS50178"/>
    </source>
</evidence>
<evidence type="ECO:0000256" key="4">
    <source>
        <dbReference type="ARBA" id="ARBA00022771"/>
    </source>
</evidence>
<reference evidence="13" key="1">
    <citation type="journal article" date="2015" name="Genom Data">
        <title>Genome sequences of six Phytophthora species associated with forests in New Zealand.</title>
        <authorList>
            <person name="Studholme D.J."/>
            <person name="McDougal R.L."/>
            <person name="Sambles C."/>
            <person name="Hansen E."/>
            <person name="Hardy G."/>
            <person name="Grant M."/>
            <person name="Ganley R.J."/>
            <person name="Williams N.M."/>
        </authorList>
    </citation>
    <scope>NUCLEOTIDE SEQUENCE</scope>
    <source>
        <strain evidence="13">NZFS 2646</strain>
        <strain evidence="14">NZFS 3630</strain>
    </source>
</reference>
<feature type="region of interest" description="Disordered" evidence="9">
    <location>
        <begin position="1"/>
        <end position="109"/>
    </location>
</feature>
<feature type="domain" description="VASt" evidence="12">
    <location>
        <begin position="521"/>
        <end position="720"/>
    </location>
</feature>
<dbReference type="InterPro" id="IPR031968">
    <property type="entry name" value="VASt"/>
</dbReference>
<evidence type="ECO:0000256" key="5">
    <source>
        <dbReference type="ARBA" id="ARBA00022833"/>
    </source>
</evidence>
<dbReference type="InterPro" id="IPR004182">
    <property type="entry name" value="GRAM"/>
</dbReference>
<feature type="compositionally biased region" description="Polar residues" evidence="9">
    <location>
        <begin position="25"/>
        <end position="39"/>
    </location>
</feature>
<dbReference type="SUPFAM" id="SSF57903">
    <property type="entry name" value="FYVE/PHD zinc finger"/>
    <property type="match status" value="1"/>
</dbReference>
<keyword evidence="7 10" id="KW-0472">Membrane</keyword>
<dbReference type="PROSITE" id="PS51778">
    <property type="entry name" value="VAST"/>
    <property type="match status" value="1"/>
</dbReference>
<dbReference type="InterPro" id="IPR011993">
    <property type="entry name" value="PH-like_dom_sf"/>
</dbReference>
<evidence type="ECO:0008006" key="17">
    <source>
        <dbReference type="Google" id="ProtNLM"/>
    </source>
</evidence>
<evidence type="ECO:0000313" key="13">
    <source>
        <dbReference type="EMBL" id="KAG2506903.1"/>
    </source>
</evidence>
<dbReference type="Pfam" id="PF16016">
    <property type="entry name" value="VASt"/>
    <property type="match status" value="1"/>
</dbReference>
<feature type="region of interest" description="Disordered" evidence="9">
    <location>
        <begin position="422"/>
        <end position="516"/>
    </location>
</feature>
<dbReference type="Proteomes" id="UP000785171">
    <property type="component" value="Unassembled WGS sequence"/>
</dbReference>
<dbReference type="PANTHER" id="PTHR47666">
    <property type="entry name" value="PROTEIN VASCULAR ASSOCIATED DEATH 1, CHLOROPLASTIC"/>
    <property type="match status" value="1"/>
</dbReference>
<evidence type="ECO:0000256" key="8">
    <source>
        <dbReference type="PROSITE-ProRule" id="PRU00091"/>
    </source>
</evidence>
<keyword evidence="4 8" id="KW-0863">Zinc-finger</keyword>
<dbReference type="InterPro" id="IPR011011">
    <property type="entry name" value="Znf_FYVE_PHD"/>
</dbReference>
<feature type="compositionally biased region" description="Low complexity" evidence="9">
    <location>
        <begin position="450"/>
        <end position="462"/>
    </location>
</feature>
<gene>
    <name evidence="15" type="ORF">BBI17_009158</name>
    <name evidence="13" type="ORF">JM16_009026</name>
    <name evidence="14" type="ORF">JM18_009136</name>
</gene>
<dbReference type="InterPro" id="IPR013083">
    <property type="entry name" value="Znf_RING/FYVE/PHD"/>
</dbReference>
<comment type="caution">
    <text evidence="15">The sequence shown here is derived from an EMBL/GenBank/DDBJ whole genome shotgun (WGS) entry which is preliminary data.</text>
</comment>
<evidence type="ECO:0000256" key="1">
    <source>
        <dbReference type="ARBA" id="ARBA00004167"/>
    </source>
</evidence>
<dbReference type="EMBL" id="JPWU03000686">
    <property type="protein sequence ID" value="KAG2508689.1"/>
    <property type="molecule type" value="Genomic_DNA"/>
</dbReference>
<feature type="domain" description="FYVE-type" evidence="11">
    <location>
        <begin position="232"/>
        <end position="291"/>
    </location>
</feature>
<dbReference type="Pfam" id="PF02893">
    <property type="entry name" value="GRAM"/>
    <property type="match status" value="1"/>
</dbReference>
<feature type="transmembrane region" description="Helical" evidence="10">
    <location>
        <begin position="799"/>
        <end position="816"/>
    </location>
</feature>
<comment type="subcellular location">
    <subcellularLocation>
        <location evidence="1">Membrane</location>
        <topology evidence="1">Single-pass membrane protein</topology>
    </subcellularLocation>
</comment>
<dbReference type="Pfam" id="PF01363">
    <property type="entry name" value="FYVE"/>
    <property type="match status" value="1"/>
</dbReference>
<evidence type="ECO:0000313" key="14">
    <source>
        <dbReference type="EMBL" id="KAG2508689.1"/>
    </source>
</evidence>
<sequence length="876" mass="97444">MAEVATEKSPSPSQSEQLELVNVAPTLNNSHTHSEPTLETNDKDEDEELDATDTSRDDEEEEIKTKTQDEPMHQVAAHLQHLQRSHSHLEEPSRAASCSSLSTSSGAGSASSVASLARRSVSNAKLNNPLKGDTNLKIFLPSDSLALKAILSPQNSRSPSFVETPQTGAKYDENGSSTNLLDKLLFRGNGPSTPTTPKKSMGSIADEDLEATNVVVMNTNLPPPPFANMYACESCREDIGSLLTGKGRHHCRNCGGSFCAECTQQTIIVPYQAYLSRGELRVCDGCYHRIKSFQKQVKSTSVTWSGLQPPSSEAIVRDFQLPEDEAPVSIFNCAFFMEITPFYGHLVLTRKRLCFQSYADSKKIKLSYSQIISLLKPQFYYINGLQIKTKRKETFFLAEFNGLRDTCFLRLDQLIRAYQEASKVKGGGPGKSPSSKELRKQALDRRRSSNSRALSNLASNSSGTSTVGFIDVEEDEDANGETPLSNIVEEGGIFDTTDDGKSTTSDEEPFEPLPPDPLLEKMTILLDYDMRADVKRVFDLLWNDGPGQEFLRANMEKARDIGIDIESWKAINKDDPVQAEELRQGFEISKEDDYTLFRRVSMQHPPKISFPGLPPYAHCTRTQRFRLDKSSQGGDKWDRFVVSELNRMTKIPFSDYFEVESRYVFSRDGNNYCHVQVGLVVNFLKATWFKSQINSSTRSESKEALESWAKQAIEFLESQRNRVVLLSPTMRALSSAGTFNEIEAVTSSAPSMRKRAASAARATTKGVDSAAPDAVEDPSFTISPVGVKTAMEFVQSPQALLPWLLFGLLLYGLILLRGHQTQMQQLTIVTTKLLERLEQQQNMLQTQAWRMQQSCEGSSLAAAMQTLQQFVDAATD</sequence>
<evidence type="ECO:0000313" key="15">
    <source>
        <dbReference type="EMBL" id="RLN45802.1"/>
    </source>
</evidence>
<evidence type="ECO:0000259" key="12">
    <source>
        <dbReference type="PROSITE" id="PS51778"/>
    </source>
</evidence>
<feature type="region of interest" description="Disordered" evidence="9">
    <location>
        <begin position="155"/>
        <end position="174"/>
    </location>
</feature>
<dbReference type="GO" id="GO:0008270">
    <property type="term" value="F:zinc ion binding"/>
    <property type="evidence" value="ECO:0007669"/>
    <property type="project" value="UniProtKB-KW"/>
</dbReference>
<dbReference type="PROSITE" id="PS50178">
    <property type="entry name" value="ZF_FYVE"/>
    <property type="match status" value="1"/>
</dbReference>
<keyword evidence="5" id="KW-0862">Zinc</keyword>
<dbReference type="AlphaFoldDB" id="A0A421FJ34"/>
<evidence type="ECO:0000256" key="3">
    <source>
        <dbReference type="ARBA" id="ARBA00022723"/>
    </source>
</evidence>
<accession>A0A421FJ34</accession>
<keyword evidence="6 10" id="KW-1133">Transmembrane helix</keyword>
<feature type="compositionally biased region" description="Acidic residues" evidence="9">
    <location>
        <begin position="42"/>
        <end position="62"/>
    </location>
</feature>
<dbReference type="PANTHER" id="PTHR47666:SF1">
    <property type="entry name" value="PROTEIN VASCULAR ASSOCIATED DEATH 1, CHLOROPLASTIC"/>
    <property type="match status" value="1"/>
</dbReference>
<evidence type="ECO:0000256" key="10">
    <source>
        <dbReference type="SAM" id="Phobius"/>
    </source>
</evidence>
<feature type="compositionally biased region" description="Basic and acidic residues" evidence="9">
    <location>
        <begin position="63"/>
        <end position="72"/>
    </location>
</feature>
<evidence type="ECO:0000256" key="7">
    <source>
        <dbReference type="ARBA" id="ARBA00023136"/>
    </source>
</evidence>
<evidence type="ECO:0000313" key="16">
    <source>
        <dbReference type="Proteomes" id="UP000285883"/>
    </source>
</evidence>
<dbReference type="InterPro" id="IPR017455">
    <property type="entry name" value="Znf_FYVE-rel"/>
</dbReference>
<reference evidence="15 16" key="2">
    <citation type="submission" date="2018-07" db="EMBL/GenBank/DDBJ databases">
        <title>Genome sequencing of oomycete isolates from Chile give support for New Zealand origin for Phytophthora kernoviae and make available the first Nothophytophthora sp. genome.</title>
        <authorList>
            <person name="Studholme D.J."/>
            <person name="Sanfuentes E."/>
            <person name="Panda P."/>
            <person name="Hill R."/>
            <person name="Sambles C."/>
            <person name="Grant M."/>
            <person name="Williams N.M."/>
            <person name="Mcdougal R.L."/>
        </authorList>
    </citation>
    <scope>NUCLEOTIDE SEQUENCE [LARGE SCALE GENOMIC DNA]</scope>
    <source>
        <strain evidence="15">Chile2</strain>
    </source>
</reference>
<evidence type="ECO:0000256" key="2">
    <source>
        <dbReference type="ARBA" id="ARBA00022692"/>
    </source>
</evidence>
<dbReference type="EMBL" id="MAYM02000131">
    <property type="protein sequence ID" value="RLN45802.1"/>
    <property type="molecule type" value="Genomic_DNA"/>
</dbReference>
<feature type="compositionally biased region" description="Polar residues" evidence="9">
    <location>
        <begin position="155"/>
        <end position="167"/>
    </location>
</feature>
<proteinExistence type="predicted"/>
<dbReference type="Proteomes" id="UP000285883">
    <property type="component" value="Unassembled WGS sequence"/>
</dbReference>
<keyword evidence="2 10" id="KW-0812">Transmembrane</keyword>
<evidence type="ECO:0000256" key="9">
    <source>
        <dbReference type="SAM" id="MobiDB-lite"/>
    </source>
</evidence>
<keyword evidence="3" id="KW-0479">Metal-binding</keyword>
<name>A0A421FJ34_9STRA</name>
<evidence type="ECO:0000256" key="6">
    <source>
        <dbReference type="ARBA" id="ARBA00022989"/>
    </source>
</evidence>
<organism evidence="15 16">
    <name type="scientific">Phytophthora kernoviae</name>
    <dbReference type="NCBI Taxonomy" id="325452"/>
    <lineage>
        <taxon>Eukaryota</taxon>
        <taxon>Sar</taxon>
        <taxon>Stramenopiles</taxon>
        <taxon>Oomycota</taxon>
        <taxon>Peronosporomycetes</taxon>
        <taxon>Peronosporales</taxon>
        <taxon>Peronosporaceae</taxon>
        <taxon>Phytophthora</taxon>
    </lineage>
</organism>
<dbReference type="SMART" id="SM00064">
    <property type="entry name" value="FYVE"/>
    <property type="match status" value="1"/>
</dbReference>
<feature type="compositionally biased region" description="Low complexity" evidence="9">
    <location>
        <begin position="94"/>
        <end position="109"/>
    </location>
</feature>
<protein>
    <recommendedName>
        <fullName evidence="17">FYVE-type domain-containing protein</fullName>
    </recommendedName>
</protein>
<feature type="compositionally biased region" description="Polar residues" evidence="9">
    <location>
        <begin position="8"/>
        <end position="17"/>
    </location>
</feature>
<feature type="compositionally biased region" description="Basic and acidic residues" evidence="9">
    <location>
        <begin position="434"/>
        <end position="447"/>
    </location>
</feature>
<dbReference type="Proteomes" id="UP000792063">
    <property type="component" value="Unassembled WGS sequence"/>
</dbReference>
<reference evidence="13" key="3">
    <citation type="submission" date="2020-06" db="EMBL/GenBank/DDBJ databases">
        <authorList>
            <person name="Studholme D.J."/>
        </authorList>
    </citation>
    <scope>NUCLEOTIDE SEQUENCE</scope>
    <source>
        <strain evidence="13">NZFS 2646</strain>
        <strain evidence="14">NZFS 3630</strain>
    </source>
</reference>
<dbReference type="EMBL" id="JPWV03000663">
    <property type="protein sequence ID" value="KAG2506903.1"/>
    <property type="molecule type" value="Genomic_DNA"/>
</dbReference>
<dbReference type="Gene3D" id="3.30.40.10">
    <property type="entry name" value="Zinc/RING finger domain, C3HC4 (zinc finger)"/>
    <property type="match status" value="1"/>
</dbReference>
<dbReference type="GO" id="GO:0016020">
    <property type="term" value="C:membrane"/>
    <property type="evidence" value="ECO:0007669"/>
    <property type="project" value="UniProtKB-SubCell"/>
</dbReference>
<dbReference type="Gene3D" id="2.30.29.30">
    <property type="entry name" value="Pleckstrin-homology domain (PH domain)/Phosphotyrosine-binding domain (PTB)"/>
    <property type="match status" value="1"/>
</dbReference>
<dbReference type="InterPro" id="IPR000306">
    <property type="entry name" value="Znf_FYVE"/>
</dbReference>